<keyword evidence="1" id="KW-0732">Signal</keyword>
<organism evidence="2 3">
    <name type="scientific">Anaeramoeba flamelloides</name>
    <dbReference type="NCBI Taxonomy" id="1746091"/>
    <lineage>
        <taxon>Eukaryota</taxon>
        <taxon>Metamonada</taxon>
        <taxon>Anaeramoebidae</taxon>
        <taxon>Anaeramoeba</taxon>
    </lineage>
</organism>
<accession>A0AAV7YX74</accession>
<feature type="chain" id="PRO_5043787441" evidence="1">
    <location>
        <begin position="28"/>
        <end position="428"/>
    </location>
</feature>
<evidence type="ECO:0000313" key="2">
    <source>
        <dbReference type="EMBL" id="KAJ3433339.1"/>
    </source>
</evidence>
<dbReference type="InterPro" id="IPR029058">
    <property type="entry name" value="AB_hydrolase_fold"/>
</dbReference>
<dbReference type="PANTHER" id="PTHR11440">
    <property type="entry name" value="LECITHIN-CHOLESTEROL ACYLTRANSFERASE-RELATED"/>
    <property type="match status" value="1"/>
</dbReference>
<gene>
    <name evidence="2" type="ORF">M0812_22295</name>
</gene>
<keyword evidence="2" id="KW-0808">Transferase</keyword>
<keyword evidence="2" id="KW-0012">Acyltransferase</keyword>
<reference evidence="2" key="1">
    <citation type="submission" date="2022-08" db="EMBL/GenBank/DDBJ databases">
        <title>Novel sulphate-reducing endosymbionts in the free-living metamonad Anaeramoeba.</title>
        <authorList>
            <person name="Jerlstrom-Hultqvist J."/>
            <person name="Cepicka I."/>
            <person name="Gallot-Lavallee L."/>
            <person name="Salas-Leiva D."/>
            <person name="Curtis B.A."/>
            <person name="Zahonova K."/>
            <person name="Pipaliya S."/>
            <person name="Dacks J."/>
            <person name="Roger A.J."/>
        </authorList>
    </citation>
    <scope>NUCLEOTIDE SEQUENCE</scope>
    <source>
        <strain evidence="2">Busselton2</strain>
    </source>
</reference>
<dbReference type="GO" id="GO:0006629">
    <property type="term" value="P:lipid metabolic process"/>
    <property type="evidence" value="ECO:0007669"/>
    <property type="project" value="InterPro"/>
</dbReference>
<evidence type="ECO:0000313" key="3">
    <source>
        <dbReference type="Proteomes" id="UP001146793"/>
    </source>
</evidence>
<sequence>MQFNSDFILTFSLLLIIINLPLNQVNTSKKIPVERIEHKSVIENASIRVSDQQPKKPIIIIPGFGGSKIEAKLNHFHSKHWFCSSNKDWYLLWISLDDFLPIISECSIDYFTLFWNGNHVENKRGAEFRVVPSIDGIVYLEPTFHFENYFLKMVDGFKSIGYQENFDLFGAPYDFRLSPRNLTQYFHDLTGLIEYTYGMKNERVTLICHSMGCKLSSYFLSKKSQKWKDKHIEQLITIAPAFSGAFEGLRSLLFGNNFGDDFMTDRSFRSLILSWPGIYFDLPSNTILWPDPLVISDTKDYYSTKDDYLGLLYDLEFTQESTQILKSIWNDVIILEPPKVKTRIFFGYGTNTRAQVVFKGDLTKRNYYYINKDGDGVLSKELILQFCKAWTDNSENSCQGFPGIKHQELVSNEYVIKNIIELITKKEL</sequence>
<feature type="signal peptide" evidence="1">
    <location>
        <begin position="1"/>
        <end position="27"/>
    </location>
</feature>
<proteinExistence type="predicted"/>
<dbReference type="Pfam" id="PF02450">
    <property type="entry name" value="LCAT"/>
    <property type="match status" value="1"/>
</dbReference>
<dbReference type="Gene3D" id="3.40.50.1820">
    <property type="entry name" value="alpha/beta hydrolase"/>
    <property type="match status" value="1"/>
</dbReference>
<comment type="caution">
    <text evidence="2">The sequence shown here is derived from an EMBL/GenBank/DDBJ whole genome shotgun (WGS) entry which is preliminary data.</text>
</comment>
<protein>
    <submittedName>
        <fullName evidence="2">Phosphatidylcholine-sterol acyltransferase</fullName>
    </submittedName>
</protein>
<dbReference type="AlphaFoldDB" id="A0AAV7YX74"/>
<dbReference type="Proteomes" id="UP001146793">
    <property type="component" value="Unassembled WGS sequence"/>
</dbReference>
<dbReference type="InterPro" id="IPR003386">
    <property type="entry name" value="LACT/PDAT_acylTrfase"/>
</dbReference>
<dbReference type="EMBL" id="JANTQA010000047">
    <property type="protein sequence ID" value="KAJ3433339.1"/>
    <property type="molecule type" value="Genomic_DNA"/>
</dbReference>
<evidence type="ECO:0000256" key="1">
    <source>
        <dbReference type="SAM" id="SignalP"/>
    </source>
</evidence>
<dbReference type="GO" id="GO:0008374">
    <property type="term" value="F:O-acyltransferase activity"/>
    <property type="evidence" value="ECO:0007669"/>
    <property type="project" value="InterPro"/>
</dbReference>
<name>A0AAV7YX74_9EUKA</name>
<dbReference type="SUPFAM" id="SSF53474">
    <property type="entry name" value="alpha/beta-Hydrolases"/>
    <property type="match status" value="1"/>
</dbReference>